<dbReference type="SUPFAM" id="SSF46785">
    <property type="entry name" value="Winged helix' DNA-binding domain"/>
    <property type="match status" value="1"/>
</dbReference>
<sequence length="151" mass="16329">MADYATVIMGFFARCPESSFSAVEVAEKTQVALPSVRKVLKLLVLADALTSVRGVNGGYRLARAASQISLADVVCAIDGPIALTECSQESQQCYHAEHCAVQPNWQWVNQIVSQSLSAVSIEEMIKQSNKVALASESDEITIKISNVKKVK</sequence>
<name>A0ABX3A8D1_9GAMM</name>
<dbReference type="InterPro" id="IPR000944">
    <property type="entry name" value="Tscrpt_reg_Rrf2"/>
</dbReference>
<proteinExistence type="predicted"/>
<gene>
    <name evidence="1" type="ORF">BGC07_02815</name>
</gene>
<dbReference type="Gene3D" id="1.10.10.10">
    <property type="entry name" value="Winged helix-like DNA-binding domain superfamily/Winged helix DNA-binding domain"/>
    <property type="match status" value="1"/>
</dbReference>
<organism evidence="1 2">
    <name type="scientific">Piscirickettsia litoralis</name>
    <dbReference type="NCBI Taxonomy" id="1891921"/>
    <lineage>
        <taxon>Bacteria</taxon>
        <taxon>Pseudomonadati</taxon>
        <taxon>Pseudomonadota</taxon>
        <taxon>Gammaproteobacteria</taxon>
        <taxon>Thiotrichales</taxon>
        <taxon>Piscirickettsiaceae</taxon>
        <taxon>Piscirickettsia</taxon>
    </lineage>
</organism>
<dbReference type="PROSITE" id="PS51197">
    <property type="entry name" value="HTH_RRF2_2"/>
    <property type="match status" value="1"/>
</dbReference>
<comment type="caution">
    <text evidence="1">The sequence shown here is derived from an EMBL/GenBank/DDBJ whole genome shotgun (WGS) entry which is preliminary data.</text>
</comment>
<dbReference type="PANTHER" id="PTHR33221">
    <property type="entry name" value="WINGED HELIX-TURN-HELIX TRANSCRIPTIONAL REGULATOR, RRF2 FAMILY"/>
    <property type="match status" value="1"/>
</dbReference>
<dbReference type="Pfam" id="PF02082">
    <property type="entry name" value="Rrf2"/>
    <property type="match status" value="1"/>
</dbReference>
<dbReference type="InterPro" id="IPR036388">
    <property type="entry name" value="WH-like_DNA-bd_sf"/>
</dbReference>
<keyword evidence="2" id="KW-1185">Reference proteome</keyword>
<dbReference type="InterPro" id="IPR036390">
    <property type="entry name" value="WH_DNA-bd_sf"/>
</dbReference>
<dbReference type="EMBL" id="MDTU01000001">
    <property type="protein sequence ID" value="ODN43986.1"/>
    <property type="molecule type" value="Genomic_DNA"/>
</dbReference>
<reference evidence="1 2" key="1">
    <citation type="submission" date="2016-08" db="EMBL/GenBank/DDBJ databases">
        <title>Draft genome sequence of Candidatus Piscirickettsia litoralis, from seawater.</title>
        <authorList>
            <person name="Wan X."/>
            <person name="Lee A.J."/>
            <person name="Hou S."/>
            <person name="Donachie S.P."/>
        </authorList>
    </citation>
    <scope>NUCLEOTIDE SEQUENCE [LARGE SCALE GENOMIC DNA]</scope>
    <source>
        <strain evidence="1 2">Y2</strain>
    </source>
</reference>
<accession>A0ABX3A8D1</accession>
<dbReference type="NCBIfam" id="TIGR00738">
    <property type="entry name" value="rrf2_super"/>
    <property type="match status" value="1"/>
</dbReference>
<evidence type="ECO:0000313" key="1">
    <source>
        <dbReference type="EMBL" id="ODN43986.1"/>
    </source>
</evidence>
<dbReference type="Proteomes" id="UP000094329">
    <property type="component" value="Unassembled WGS sequence"/>
</dbReference>
<dbReference type="NCBIfam" id="TIGR02944">
    <property type="entry name" value="suf_reg_Xantho"/>
    <property type="match status" value="1"/>
</dbReference>
<dbReference type="PANTHER" id="PTHR33221:SF2">
    <property type="entry name" value="TRANSCRIPTIONAL REGULATOR"/>
    <property type="match status" value="1"/>
</dbReference>
<protein>
    <submittedName>
        <fullName evidence="1">SUF system Fe-S cluster assembly regulator</fullName>
    </submittedName>
</protein>
<evidence type="ECO:0000313" key="2">
    <source>
        <dbReference type="Proteomes" id="UP000094329"/>
    </source>
</evidence>
<dbReference type="InterPro" id="IPR014290">
    <property type="entry name" value="SUF_FeS_clus_asmbl_reg"/>
</dbReference>